<evidence type="ECO:0000256" key="3">
    <source>
        <dbReference type="ARBA" id="ARBA00022692"/>
    </source>
</evidence>
<keyword evidence="6 8" id="KW-0472">Membrane</keyword>
<evidence type="ECO:0000313" key="10">
    <source>
        <dbReference type="EMBL" id="GBP88449.1"/>
    </source>
</evidence>
<gene>
    <name evidence="10" type="ORF">EVAR_99543_1</name>
</gene>
<comment type="subcellular location">
    <subcellularLocation>
        <location evidence="2">Membrane</location>
        <topology evidence="2">Multi-pass membrane protein</topology>
    </subcellularLocation>
    <subcellularLocation>
        <location evidence="1">Nucleus</location>
    </subcellularLocation>
</comment>
<feature type="compositionally biased region" description="Basic residues" evidence="7">
    <location>
        <begin position="1"/>
        <end position="27"/>
    </location>
</feature>
<feature type="transmembrane region" description="Helical" evidence="8">
    <location>
        <begin position="379"/>
        <end position="397"/>
    </location>
</feature>
<evidence type="ECO:0000256" key="7">
    <source>
        <dbReference type="SAM" id="MobiDB-lite"/>
    </source>
</evidence>
<dbReference type="PANTHER" id="PTHR31711">
    <property type="entry name" value="ARGININE AND GLUTAMATE-RICH PROTEIN 1"/>
    <property type="match status" value="1"/>
</dbReference>
<dbReference type="Pfam" id="PF04193">
    <property type="entry name" value="PQ-loop"/>
    <property type="match status" value="1"/>
</dbReference>
<evidence type="ECO:0000256" key="2">
    <source>
        <dbReference type="ARBA" id="ARBA00004141"/>
    </source>
</evidence>
<evidence type="ECO:0000256" key="4">
    <source>
        <dbReference type="ARBA" id="ARBA00022989"/>
    </source>
</evidence>
<evidence type="ECO:0000256" key="6">
    <source>
        <dbReference type="ARBA" id="ARBA00023136"/>
    </source>
</evidence>
<dbReference type="InterPro" id="IPR006603">
    <property type="entry name" value="PQ-loop_rpt"/>
</dbReference>
<name>A0A4C1ZNI2_EUMVA</name>
<feature type="transmembrane region" description="Helical" evidence="8">
    <location>
        <begin position="295"/>
        <end position="315"/>
    </location>
</feature>
<keyword evidence="5" id="KW-0238">DNA-binding</keyword>
<feature type="region of interest" description="Disordered" evidence="7">
    <location>
        <begin position="153"/>
        <end position="174"/>
    </location>
</feature>
<dbReference type="GO" id="GO:0045296">
    <property type="term" value="F:cadherin binding"/>
    <property type="evidence" value="ECO:0007669"/>
    <property type="project" value="TreeGrafter"/>
</dbReference>
<feature type="transmembrane region" description="Helical" evidence="8">
    <location>
        <begin position="327"/>
        <end position="347"/>
    </location>
</feature>
<comment type="caution">
    <text evidence="10">The sequence shown here is derived from an EMBL/GenBank/DDBJ whole genome shotgun (WGS) entry which is preliminary data.</text>
</comment>
<dbReference type="InterPro" id="IPR033371">
    <property type="entry name" value="ARGLU1"/>
</dbReference>
<keyword evidence="4 8" id="KW-1133">Transmembrane helix</keyword>
<keyword evidence="3 8" id="KW-0812">Transmembrane</keyword>
<dbReference type="SMART" id="SM00679">
    <property type="entry name" value="CTNS"/>
    <property type="match status" value="1"/>
</dbReference>
<dbReference type="GO" id="GO:0005739">
    <property type="term" value="C:mitochondrion"/>
    <property type="evidence" value="ECO:0007669"/>
    <property type="project" value="TreeGrafter"/>
</dbReference>
<dbReference type="InterPro" id="IPR006600">
    <property type="entry name" value="HTH_CenpB_DNA-bd_dom"/>
</dbReference>
<evidence type="ECO:0000256" key="8">
    <source>
        <dbReference type="SAM" id="Phobius"/>
    </source>
</evidence>
<feature type="compositionally biased region" description="Basic and acidic residues" evidence="7">
    <location>
        <begin position="80"/>
        <end position="105"/>
    </location>
</feature>
<dbReference type="InterPro" id="IPR009057">
    <property type="entry name" value="Homeodomain-like_sf"/>
</dbReference>
<dbReference type="OrthoDB" id="271506at2759"/>
<keyword evidence="11" id="KW-1185">Reference proteome</keyword>
<dbReference type="PANTHER" id="PTHR31711:SF1">
    <property type="entry name" value="ARGININE AND GLUTAMATE-RICH PROTEIN 1"/>
    <property type="match status" value="1"/>
</dbReference>
<evidence type="ECO:0000256" key="5">
    <source>
        <dbReference type="ARBA" id="ARBA00023125"/>
    </source>
</evidence>
<dbReference type="Pfam" id="PF03221">
    <property type="entry name" value="HTH_Tnp_Tc5"/>
    <property type="match status" value="1"/>
</dbReference>
<dbReference type="GO" id="GO:0005654">
    <property type="term" value="C:nucleoplasm"/>
    <property type="evidence" value="ECO:0007669"/>
    <property type="project" value="TreeGrafter"/>
</dbReference>
<dbReference type="Gene3D" id="1.10.10.60">
    <property type="entry name" value="Homeodomain-like"/>
    <property type="match status" value="1"/>
</dbReference>
<organism evidence="10 11">
    <name type="scientific">Eumeta variegata</name>
    <name type="common">Bagworm moth</name>
    <name type="synonym">Eumeta japonica</name>
    <dbReference type="NCBI Taxonomy" id="151549"/>
    <lineage>
        <taxon>Eukaryota</taxon>
        <taxon>Metazoa</taxon>
        <taxon>Ecdysozoa</taxon>
        <taxon>Arthropoda</taxon>
        <taxon>Hexapoda</taxon>
        <taxon>Insecta</taxon>
        <taxon>Pterygota</taxon>
        <taxon>Neoptera</taxon>
        <taxon>Endopterygota</taxon>
        <taxon>Lepidoptera</taxon>
        <taxon>Glossata</taxon>
        <taxon>Ditrysia</taxon>
        <taxon>Tineoidea</taxon>
        <taxon>Psychidae</taxon>
        <taxon>Oiketicinae</taxon>
        <taxon>Eumeta</taxon>
    </lineage>
</organism>
<proteinExistence type="predicted"/>
<feature type="compositionally biased region" description="Low complexity" evidence="7">
    <location>
        <begin position="57"/>
        <end position="67"/>
    </location>
</feature>
<dbReference type="EMBL" id="BGZK01001934">
    <property type="protein sequence ID" value="GBP88449.1"/>
    <property type="molecule type" value="Genomic_DNA"/>
</dbReference>
<dbReference type="Proteomes" id="UP000299102">
    <property type="component" value="Unassembled WGS sequence"/>
</dbReference>
<feature type="domain" description="HTH CENPB-type" evidence="9">
    <location>
        <begin position="252"/>
        <end position="295"/>
    </location>
</feature>
<evidence type="ECO:0000259" key="9">
    <source>
        <dbReference type="Pfam" id="PF03221"/>
    </source>
</evidence>
<protein>
    <submittedName>
        <fullName evidence="10">UPF0430 protein CG31712</fullName>
    </submittedName>
</protein>
<feature type="transmembrane region" description="Helical" evidence="8">
    <location>
        <begin position="354"/>
        <end position="373"/>
    </location>
</feature>
<accession>A0A4C1ZNI2</accession>
<dbReference type="STRING" id="151549.A0A4C1ZNI2"/>
<reference evidence="10 11" key="1">
    <citation type="journal article" date="2019" name="Commun. Biol.">
        <title>The bagworm genome reveals a unique fibroin gene that provides high tensile strength.</title>
        <authorList>
            <person name="Kono N."/>
            <person name="Nakamura H."/>
            <person name="Ohtoshi R."/>
            <person name="Tomita M."/>
            <person name="Numata K."/>
            <person name="Arakawa K."/>
        </authorList>
    </citation>
    <scope>NUCLEOTIDE SEQUENCE [LARGE SCALE GENOMIC DNA]</scope>
</reference>
<dbReference type="GO" id="GO:0016020">
    <property type="term" value="C:membrane"/>
    <property type="evidence" value="ECO:0007669"/>
    <property type="project" value="UniProtKB-SubCell"/>
</dbReference>
<dbReference type="AlphaFoldDB" id="A0A4C1ZNI2"/>
<sequence>MGRSRSRSKSPRRHHKNSKHSRKKSRSKDRSSSRSRNSKHAEKSKERSSKSRKRSHSVSSSSSSEASYDGSRRKKSRGRSKMDEVDRLAEMERQRRLREAEQKVVEEEAAKRIELLVKKRVEEELEKRKDEIEQEVAKRVEEAKRKMEKEMMEELERQREEQRREELARQEEEARKRKELEEIMAENNKKIEEAQRKLAEERLAMIEEQRKMDEEMQKLKREQEKRLKEEQKRILDSEDGSKHLKMMKKPKNELLEDASYCWFLQKRSAGQPISGPLLCEKALQLNKKLGANESFVALGIGIIAGSVLVKVPQILKLLASKSAEGLNLYGVLLELFAITANFAYSYVMKFPFSAWGDATFLGIQTAIIGALILHYGGAAGRAVIFLAIYFAMVAVLVSDYTPLDVLWCLQAANVPVVLFAKASLSAEGCFPSSSFSVGRCTRTDALRRKCSGLYRLGCFPLHRAADGRPRSLNVSPAGAQPFEHEAEFKARNTFLGIRHGAHHTRSRLVEHLLGL</sequence>
<dbReference type="SUPFAM" id="SSF46689">
    <property type="entry name" value="Homeodomain-like"/>
    <property type="match status" value="1"/>
</dbReference>
<evidence type="ECO:0000256" key="1">
    <source>
        <dbReference type="ARBA" id="ARBA00004123"/>
    </source>
</evidence>
<evidence type="ECO:0000313" key="11">
    <source>
        <dbReference type="Proteomes" id="UP000299102"/>
    </source>
</evidence>
<dbReference type="Pfam" id="PF15346">
    <property type="entry name" value="ARGLU"/>
    <property type="match status" value="1"/>
</dbReference>
<feature type="region of interest" description="Disordered" evidence="7">
    <location>
        <begin position="1"/>
        <end position="105"/>
    </location>
</feature>
<feature type="compositionally biased region" description="Basic and acidic residues" evidence="7">
    <location>
        <begin position="39"/>
        <end position="49"/>
    </location>
</feature>